<dbReference type="GO" id="GO:0004630">
    <property type="term" value="F:phospholipase D activity"/>
    <property type="evidence" value="ECO:0007669"/>
    <property type="project" value="UniProtKB-EC"/>
</dbReference>
<dbReference type="Proteomes" id="UP000494222">
    <property type="component" value="Unassembled WGS sequence"/>
</dbReference>
<dbReference type="PANTHER" id="PTHR43856">
    <property type="entry name" value="CARDIOLIPIN HYDROLASE"/>
    <property type="match status" value="1"/>
</dbReference>
<dbReference type="InterPro" id="IPR051406">
    <property type="entry name" value="PLD_domain"/>
</dbReference>
<dbReference type="AlphaFoldDB" id="A0A6H9TAW0"/>
<evidence type="ECO:0000256" key="5">
    <source>
        <dbReference type="ARBA" id="ARBA00022963"/>
    </source>
</evidence>
<dbReference type="Proteomes" id="UP000430232">
    <property type="component" value="Unassembled WGS sequence"/>
</dbReference>
<name>A0A6H9TAW0_9BURK</name>
<dbReference type="InterPro" id="IPR001736">
    <property type="entry name" value="PLipase_D/transphosphatidylase"/>
</dbReference>
<evidence type="ECO:0000256" key="4">
    <source>
        <dbReference type="ARBA" id="ARBA00022801"/>
    </source>
</evidence>
<dbReference type="Pfam" id="PF13091">
    <property type="entry name" value="PLDc_2"/>
    <property type="match status" value="1"/>
</dbReference>
<dbReference type="SMART" id="SM00155">
    <property type="entry name" value="PLDc"/>
    <property type="match status" value="2"/>
</dbReference>
<dbReference type="GO" id="GO:0016042">
    <property type="term" value="P:lipid catabolic process"/>
    <property type="evidence" value="ECO:0007669"/>
    <property type="project" value="UniProtKB-KW"/>
</dbReference>
<evidence type="ECO:0000256" key="6">
    <source>
        <dbReference type="ARBA" id="ARBA00023098"/>
    </source>
</evidence>
<evidence type="ECO:0000313" key="8">
    <source>
        <dbReference type="EMBL" id="KAB0639031.1"/>
    </source>
</evidence>
<feature type="domain" description="PLD phosphodiesterase" evidence="7">
    <location>
        <begin position="260"/>
        <end position="297"/>
    </location>
</feature>
<dbReference type="OrthoDB" id="9789376at2"/>
<reference evidence="8 10" key="1">
    <citation type="submission" date="2019-09" db="EMBL/GenBank/DDBJ databases">
        <title>Draft genome sequences of 48 bacterial type strains from the CCUG.</title>
        <authorList>
            <person name="Tunovic T."/>
            <person name="Pineiro-Iglesias B."/>
            <person name="Unosson C."/>
            <person name="Inganas E."/>
            <person name="Ohlen M."/>
            <person name="Cardew S."/>
            <person name="Jensie-Markopoulos S."/>
            <person name="Salva-Serra F."/>
            <person name="Jaen-Luchoro D."/>
            <person name="Karlsson R."/>
            <person name="Svensson-Stadler L."/>
            <person name="Chun J."/>
            <person name="Moore E."/>
        </authorList>
    </citation>
    <scope>NUCLEOTIDE SEQUENCE [LARGE SCALE GENOMIC DNA]</scope>
    <source>
        <strain evidence="8 10">CCUG 54555</strain>
    </source>
</reference>
<dbReference type="EMBL" id="CABVPL010000061">
    <property type="protein sequence ID" value="VWC18883.1"/>
    <property type="molecule type" value="Genomic_DNA"/>
</dbReference>
<dbReference type="CDD" id="cd09173">
    <property type="entry name" value="PLDc_Nuc_like_unchar1_2"/>
    <property type="match status" value="1"/>
</dbReference>
<evidence type="ECO:0000313" key="10">
    <source>
        <dbReference type="Proteomes" id="UP000430232"/>
    </source>
</evidence>
<dbReference type="Gene3D" id="3.30.870.10">
    <property type="entry name" value="Endonuclease Chain A"/>
    <property type="match status" value="2"/>
</dbReference>
<keyword evidence="6" id="KW-0443">Lipid metabolism</keyword>
<evidence type="ECO:0000256" key="2">
    <source>
        <dbReference type="ARBA" id="ARBA00008664"/>
    </source>
</evidence>
<keyword evidence="10" id="KW-1185">Reference proteome</keyword>
<dbReference type="GO" id="GO:0016891">
    <property type="term" value="F:RNA endonuclease activity producing 5'-phosphomonoesters, hydrolytic mechanism"/>
    <property type="evidence" value="ECO:0007669"/>
    <property type="project" value="TreeGrafter"/>
</dbReference>
<dbReference type="GO" id="GO:0006793">
    <property type="term" value="P:phosphorus metabolic process"/>
    <property type="evidence" value="ECO:0007669"/>
    <property type="project" value="UniProtKB-ARBA"/>
</dbReference>
<proteinExistence type="inferred from homology"/>
<reference evidence="9 11" key="2">
    <citation type="submission" date="2019-09" db="EMBL/GenBank/DDBJ databases">
        <authorList>
            <person name="Depoorter E."/>
        </authorList>
    </citation>
    <scope>NUCLEOTIDE SEQUENCE [LARGE SCALE GENOMIC DNA]</scope>
    <source>
        <strain evidence="9">LMG 24064</strain>
    </source>
</reference>
<comment type="similarity">
    <text evidence="2">Belongs to the phospholipase D family.</text>
</comment>
<dbReference type="EC" id="3.1.4.4" evidence="3"/>
<evidence type="ECO:0000256" key="3">
    <source>
        <dbReference type="ARBA" id="ARBA00012027"/>
    </source>
</evidence>
<dbReference type="SUPFAM" id="SSF56024">
    <property type="entry name" value="Phospholipase D/nuclease"/>
    <property type="match status" value="2"/>
</dbReference>
<dbReference type="PANTHER" id="PTHR43856:SF1">
    <property type="entry name" value="MITOCHONDRIAL CARDIOLIPIN HYDROLASE"/>
    <property type="match status" value="1"/>
</dbReference>
<feature type="domain" description="PLD phosphodiesterase" evidence="7">
    <location>
        <begin position="482"/>
        <end position="513"/>
    </location>
</feature>
<gene>
    <name evidence="9" type="ORF">BLA24064_05693</name>
    <name evidence="8" type="ORF">F7R21_19005</name>
</gene>
<organism evidence="8 10">
    <name type="scientific">Burkholderia latens</name>
    <dbReference type="NCBI Taxonomy" id="488446"/>
    <lineage>
        <taxon>Bacteria</taxon>
        <taxon>Pseudomonadati</taxon>
        <taxon>Pseudomonadota</taxon>
        <taxon>Betaproteobacteria</taxon>
        <taxon>Burkholderiales</taxon>
        <taxon>Burkholderiaceae</taxon>
        <taxon>Burkholderia</taxon>
        <taxon>Burkholderia cepacia complex</taxon>
    </lineage>
</organism>
<evidence type="ECO:0000313" key="9">
    <source>
        <dbReference type="EMBL" id="VWC18883.1"/>
    </source>
</evidence>
<keyword evidence="5" id="KW-0442">Lipid degradation</keyword>
<dbReference type="RefSeq" id="WP_151065686.1">
    <property type="nucleotide sequence ID" value="NZ_CABVPL010000061.1"/>
</dbReference>
<protein>
    <recommendedName>
        <fullName evidence="3">phospholipase D</fullName>
        <ecNumber evidence="3">3.1.4.4</ecNumber>
    </recommendedName>
</protein>
<dbReference type="GeneID" id="99792986"/>
<comment type="catalytic activity">
    <reaction evidence="1">
        <text>a 1,2-diacyl-sn-glycero-3-phosphocholine + H2O = a 1,2-diacyl-sn-glycero-3-phosphate + choline + H(+)</text>
        <dbReference type="Rhea" id="RHEA:14445"/>
        <dbReference type="ChEBI" id="CHEBI:15354"/>
        <dbReference type="ChEBI" id="CHEBI:15377"/>
        <dbReference type="ChEBI" id="CHEBI:15378"/>
        <dbReference type="ChEBI" id="CHEBI:57643"/>
        <dbReference type="ChEBI" id="CHEBI:58608"/>
        <dbReference type="EC" id="3.1.4.4"/>
    </reaction>
</comment>
<dbReference type="InterPro" id="IPR025202">
    <property type="entry name" value="PLD-like_dom"/>
</dbReference>
<accession>A0A6H9TAW0</accession>
<evidence type="ECO:0000259" key="7">
    <source>
        <dbReference type="PROSITE" id="PS50035"/>
    </source>
</evidence>
<dbReference type="EMBL" id="VZOJ01000052">
    <property type="protein sequence ID" value="KAB0639031.1"/>
    <property type="molecule type" value="Genomic_DNA"/>
</dbReference>
<sequence>MTVSVRSYVSPTLVLLAFDWPAAAARRDFLGFAIRRTPGFRSADGKTRAPNSWLPNRLTFDGPAADTQGDAPTDQAPIQKFMWWDARIDPQDRGASFRYDVFPVVGTPEQLRVLDAEAGTCDVVLPAHIVDGIGTWFNRAVVSSQAFAKQVAALGLAPDAAPSADQALKLRTWLANDMEQVFAEMLGPASRAVSAVYHLTDTLWALPAFEAFGRKHGAASLAIVYDAHTTARNGKPPLPSPNQPAVDALQGLATLAPRDRTHIMHDKFIVTDAPASGAPAATPARVLTGSANFTTEGLTEQANVLHAFDSPALAALYNARAHALAANPPIAATAKLSPGWSGPLTIGSAQVRVAFSPEPAGQRTEIDTIVAAIEAARHSVSFCLFMPTDAALRDACFAAGDRGLMMFGLVNRINAGSATKADAAQRDGQSLDAATLANLELYHRRRDRRDVIDAAYFSPATVPHGFEPELRLFPGEAAPAYPPVVIHHKFIVIDAEGANPIVYTGSANMSRNSEQYNDENLLEIRDTRIAAIYLAEFLRLYEHYRARALSIETKRRGAGGPRQLALAPDSRWAKKYYVAGSPEEKARIALASSVPADSTAAPARRRVA</sequence>
<dbReference type="PROSITE" id="PS50035">
    <property type="entry name" value="PLD"/>
    <property type="match status" value="2"/>
</dbReference>
<evidence type="ECO:0000313" key="11">
    <source>
        <dbReference type="Proteomes" id="UP000494222"/>
    </source>
</evidence>
<evidence type="ECO:0000256" key="1">
    <source>
        <dbReference type="ARBA" id="ARBA00000798"/>
    </source>
</evidence>
<keyword evidence="4" id="KW-0378">Hydrolase</keyword>